<gene>
    <name evidence="13" type="ORF">DCAR_0104834</name>
</gene>
<dbReference type="GO" id="GO:0031262">
    <property type="term" value="C:Ndc80 complex"/>
    <property type="evidence" value="ECO:0007669"/>
    <property type="project" value="InterPro"/>
</dbReference>
<dbReference type="Pfam" id="PF08234">
    <property type="entry name" value="Spindle_Spc25"/>
    <property type="match status" value="1"/>
</dbReference>
<reference evidence="13" key="2">
    <citation type="submission" date="2022-03" db="EMBL/GenBank/DDBJ databases">
        <title>Draft title - Genomic analysis of global carrot germplasm unveils the trajectory of domestication and the origin of high carotenoid orange carrot.</title>
        <authorList>
            <person name="Iorizzo M."/>
            <person name="Ellison S."/>
            <person name="Senalik D."/>
            <person name="Macko-Podgorni A."/>
            <person name="Grzebelus D."/>
            <person name="Bostan H."/>
            <person name="Rolling W."/>
            <person name="Curaba J."/>
            <person name="Simon P."/>
        </authorList>
    </citation>
    <scope>NUCLEOTIDE SEQUENCE</scope>
    <source>
        <tissue evidence="13">Leaf</tissue>
    </source>
</reference>
<dbReference type="Gene3D" id="3.30.457.50">
    <property type="entry name" value="Chromosome segregation protein Spc25"/>
    <property type="match status" value="1"/>
</dbReference>
<keyword evidence="8 9" id="KW-0137">Centromere</keyword>
<dbReference type="InterPro" id="IPR013255">
    <property type="entry name" value="Spc25_C"/>
</dbReference>
<evidence type="ECO:0000256" key="5">
    <source>
        <dbReference type="ARBA" id="ARBA00022776"/>
    </source>
</evidence>
<evidence type="ECO:0000256" key="9">
    <source>
        <dbReference type="RuleBase" id="RU367150"/>
    </source>
</evidence>
<sequence length="309" mass="34927">MKTQSNMRELRLKCENEIETQHHKTITSLRSFRGSLESQLSIAQTTYQNQAKLGKLRAELRAVEDDLVKALALKTRKEAKRMAMMDSLAATKARVDSLKRVVEEQKARKDKYAEIIFQQSKVLSACEEKCKKDSKCREEVEEAISWYNRVLGFRIQCGLGIKFIFKNINPNDPKEEYYFTIRHENDVYSLLDSDPCLNDTKGLIIELNKSNGLFQFVRTMREKFEATTSGTSPNTITLVPDTSTITASAPVSSISTCISSESPIKQKALQAGDSDRLPKKPNRGKGRLSDLKAPESSSVRRSPCHAVRK</sequence>
<evidence type="ECO:0000256" key="3">
    <source>
        <dbReference type="ARBA" id="ARBA00022454"/>
    </source>
</evidence>
<feature type="region of interest" description="Disordered" evidence="11">
    <location>
        <begin position="265"/>
        <end position="309"/>
    </location>
</feature>
<organism evidence="13 14">
    <name type="scientific">Daucus carota subsp. sativus</name>
    <name type="common">Carrot</name>
    <dbReference type="NCBI Taxonomy" id="79200"/>
    <lineage>
        <taxon>Eukaryota</taxon>
        <taxon>Viridiplantae</taxon>
        <taxon>Streptophyta</taxon>
        <taxon>Embryophyta</taxon>
        <taxon>Tracheophyta</taxon>
        <taxon>Spermatophyta</taxon>
        <taxon>Magnoliopsida</taxon>
        <taxon>eudicotyledons</taxon>
        <taxon>Gunneridae</taxon>
        <taxon>Pentapetalae</taxon>
        <taxon>asterids</taxon>
        <taxon>campanulids</taxon>
        <taxon>Apiales</taxon>
        <taxon>Apiaceae</taxon>
        <taxon>Apioideae</taxon>
        <taxon>Scandiceae</taxon>
        <taxon>Daucinae</taxon>
        <taxon>Daucus</taxon>
        <taxon>Daucus sect. Daucus</taxon>
    </lineage>
</organism>
<keyword evidence="9" id="KW-0539">Nucleus</keyword>
<comment type="subcellular location">
    <subcellularLocation>
        <location evidence="1">Chromosome</location>
        <location evidence="1">Centromere</location>
    </subcellularLocation>
    <subcellularLocation>
        <location evidence="9">Nucleus</location>
    </subcellularLocation>
    <subcellularLocation>
        <location evidence="9">Chromosome</location>
        <location evidence="9">Centromere</location>
        <location evidence="9">Kinetochore</location>
    </subcellularLocation>
</comment>
<keyword evidence="7 9" id="KW-0131">Cell cycle</keyword>
<dbReference type="EMBL" id="CP093343">
    <property type="protein sequence ID" value="WOG85643.1"/>
    <property type="molecule type" value="Genomic_DNA"/>
</dbReference>
<evidence type="ECO:0000256" key="2">
    <source>
        <dbReference type="ARBA" id="ARBA00006379"/>
    </source>
</evidence>
<dbReference type="GO" id="GO:0051301">
    <property type="term" value="P:cell division"/>
    <property type="evidence" value="ECO:0007669"/>
    <property type="project" value="UniProtKB-UniRule"/>
</dbReference>
<evidence type="ECO:0000256" key="10">
    <source>
        <dbReference type="SAM" id="Coils"/>
    </source>
</evidence>
<dbReference type="AlphaFoldDB" id="A0AAF0WCL5"/>
<protein>
    <recommendedName>
        <fullName evidence="9">Kinetochore protein SPC25</fullName>
    </recommendedName>
</protein>
<evidence type="ECO:0000313" key="13">
    <source>
        <dbReference type="EMBL" id="WOG85643.1"/>
    </source>
</evidence>
<feature type="coiled-coil region" evidence="10">
    <location>
        <begin position="53"/>
        <end position="115"/>
    </location>
</feature>
<evidence type="ECO:0000256" key="7">
    <source>
        <dbReference type="ARBA" id="ARBA00023306"/>
    </source>
</evidence>
<dbReference type="InterPro" id="IPR045143">
    <property type="entry name" value="Spc25"/>
</dbReference>
<comment type="function">
    <text evidence="9">Acts as a component of the essential kinetochore-associated NDC80 complex, which is required for chromosome segregation and spindle checkpoint activity.</text>
</comment>
<evidence type="ECO:0000256" key="4">
    <source>
        <dbReference type="ARBA" id="ARBA00022618"/>
    </source>
</evidence>
<dbReference type="CDD" id="cd23784">
    <property type="entry name" value="RWD_Spc25"/>
    <property type="match status" value="1"/>
</dbReference>
<evidence type="ECO:0000256" key="1">
    <source>
        <dbReference type="ARBA" id="ARBA00004584"/>
    </source>
</evidence>
<comment type="similarity">
    <text evidence="2 9">Belongs to the SPC25 family.</text>
</comment>
<dbReference type="PANTHER" id="PTHR14281:SF0">
    <property type="entry name" value="KINETOCHORE PROTEIN SPC25"/>
    <property type="match status" value="1"/>
</dbReference>
<comment type="subunit">
    <text evidence="9">Component of the NDC80 complex.</text>
</comment>
<keyword evidence="5 9" id="KW-0498">Mitosis</keyword>
<dbReference type="FunFam" id="3.30.457.50:FF:000001">
    <property type="entry name" value="Probable kinetochore protein spc25"/>
    <property type="match status" value="1"/>
</dbReference>
<keyword evidence="9" id="KW-0995">Kinetochore</keyword>
<evidence type="ECO:0000259" key="12">
    <source>
        <dbReference type="Pfam" id="PF08234"/>
    </source>
</evidence>
<evidence type="ECO:0000256" key="11">
    <source>
        <dbReference type="SAM" id="MobiDB-lite"/>
    </source>
</evidence>
<accession>A0AAF0WCL5</accession>
<feature type="domain" description="Chromosome segregation protein Spc25 C-terminal" evidence="12">
    <location>
        <begin position="160"/>
        <end position="224"/>
    </location>
</feature>
<evidence type="ECO:0000256" key="8">
    <source>
        <dbReference type="ARBA" id="ARBA00023328"/>
    </source>
</evidence>
<name>A0AAF0WCL5_DAUCS</name>
<keyword evidence="3 9" id="KW-0158">Chromosome</keyword>
<dbReference type="GO" id="GO:0007059">
    <property type="term" value="P:chromosome segregation"/>
    <property type="evidence" value="ECO:0007669"/>
    <property type="project" value="InterPro"/>
</dbReference>
<keyword evidence="4 9" id="KW-0132">Cell division</keyword>
<evidence type="ECO:0000256" key="6">
    <source>
        <dbReference type="ARBA" id="ARBA00023054"/>
    </source>
</evidence>
<dbReference type="GO" id="GO:0005634">
    <property type="term" value="C:nucleus"/>
    <property type="evidence" value="ECO:0007669"/>
    <property type="project" value="UniProtKB-SubCell"/>
</dbReference>
<keyword evidence="6 10" id="KW-0175">Coiled coil</keyword>
<proteinExistence type="inferred from homology"/>
<reference evidence="13" key="1">
    <citation type="journal article" date="2016" name="Nat. Genet.">
        <title>A high-quality carrot genome assembly provides new insights into carotenoid accumulation and asterid genome evolution.</title>
        <authorList>
            <person name="Iorizzo M."/>
            <person name="Ellison S."/>
            <person name="Senalik D."/>
            <person name="Zeng P."/>
            <person name="Satapoomin P."/>
            <person name="Huang J."/>
            <person name="Bowman M."/>
            <person name="Iovene M."/>
            <person name="Sanseverino W."/>
            <person name="Cavagnaro P."/>
            <person name="Yildiz M."/>
            <person name="Macko-Podgorni A."/>
            <person name="Moranska E."/>
            <person name="Grzebelus E."/>
            <person name="Grzebelus D."/>
            <person name="Ashrafi H."/>
            <person name="Zheng Z."/>
            <person name="Cheng S."/>
            <person name="Spooner D."/>
            <person name="Van Deynze A."/>
            <person name="Simon P."/>
        </authorList>
    </citation>
    <scope>NUCLEOTIDE SEQUENCE</scope>
    <source>
        <tissue evidence="13">Leaf</tissue>
    </source>
</reference>
<dbReference type="PANTHER" id="PTHR14281">
    <property type="entry name" value="KINETOCHORE PROTEIN SPC25-RELATED"/>
    <property type="match status" value="1"/>
</dbReference>
<evidence type="ECO:0000313" key="14">
    <source>
        <dbReference type="Proteomes" id="UP000077755"/>
    </source>
</evidence>
<keyword evidence="14" id="KW-1185">Reference proteome</keyword>
<dbReference type="Proteomes" id="UP000077755">
    <property type="component" value="Chromosome 1"/>
</dbReference>